<feature type="domain" description="Acyltransferase 3" evidence="2">
    <location>
        <begin position="82"/>
        <end position="458"/>
    </location>
</feature>
<feature type="transmembrane region" description="Helical" evidence="1">
    <location>
        <begin position="336"/>
        <end position="354"/>
    </location>
</feature>
<comment type="caution">
    <text evidence="3">The sequence shown here is derived from an EMBL/GenBank/DDBJ whole genome shotgun (WGS) entry which is preliminary data.</text>
</comment>
<dbReference type="InterPro" id="IPR002656">
    <property type="entry name" value="Acyl_transf_3_dom"/>
</dbReference>
<keyword evidence="1" id="KW-1133">Transmembrane helix</keyword>
<dbReference type="RefSeq" id="WP_210026513.1">
    <property type="nucleotide sequence ID" value="NZ_JAGINU010000001.1"/>
</dbReference>
<feature type="transmembrane region" description="Helical" evidence="1">
    <location>
        <begin position="374"/>
        <end position="394"/>
    </location>
</feature>
<dbReference type="Pfam" id="PF01757">
    <property type="entry name" value="Acyl_transf_3"/>
    <property type="match status" value="1"/>
</dbReference>
<feature type="transmembrane region" description="Helical" evidence="1">
    <location>
        <begin position="310"/>
        <end position="329"/>
    </location>
</feature>
<feature type="transmembrane region" description="Helical" evidence="1">
    <location>
        <begin position="226"/>
        <end position="246"/>
    </location>
</feature>
<accession>A0ABS4VRB4</accession>
<organism evidence="3 4">
    <name type="scientific">Pseudonocardia parietis</name>
    <dbReference type="NCBI Taxonomy" id="570936"/>
    <lineage>
        <taxon>Bacteria</taxon>
        <taxon>Bacillati</taxon>
        <taxon>Actinomycetota</taxon>
        <taxon>Actinomycetes</taxon>
        <taxon>Pseudonocardiales</taxon>
        <taxon>Pseudonocardiaceae</taxon>
        <taxon>Pseudonocardia</taxon>
    </lineage>
</organism>
<name>A0ABS4VRB4_9PSEU</name>
<feature type="transmembrane region" description="Helical" evidence="1">
    <location>
        <begin position="164"/>
        <end position="184"/>
    </location>
</feature>
<dbReference type="Proteomes" id="UP001519295">
    <property type="component" value="Unassembled WGS sequence"/>
</dbReference>
<evidence type="ECO:0000259" key="2">
    <source>
        <dbReference type="Pfam" id="PF01757"/>
    </source>
</evidence>
<sequence>MRGAGSPRSCESLALPLRVCALQVEALGRPVRGLGAWLGCKLSNWTGRSVLASFLSMWTGPVAGAGLPGGTGAATVRPARLHYVDSIRIALSALVILHHAAQAYGPRDWWYVEGQPTAQWIEDFAVLNAPFKMSLFFLVAALFLPAAVDRRRERPYLGPRLRKLGGPILVGFFLLIPVLMYAYYLNFREHGPIGFGDYYWTVYLGEGAEPEEWSGPIWPDRQFGHLWFIQHLLVYSLVYLVWRAVADRIRIRRGLPATPGVRRTPERIGGLAVLGFAVIVAVGTAALRIWYPVDEWVPVAEIIQTEPADLAQHLPFVIVGVLAYRRGWLETIRPRVAYAWLTAAAALSAGYVIFREPLTGFFAWSGANTGQFAWAGYETVLCVGFALGMLVFFRDHVRGTGRLQRAAANATFAIYLIHLPIVVGLHYLARDVELDATGRFLLVAGLGFLLSVAAALVLRRTPVIRAIL</sequence>
<reference evidence="3 4" key="1">
    <citation type="submission" date="2021-03" db="EMBL/GenBank/DDBJ databases">
        <title>Sequencing the genomes of 1000 actinobacteria strains.</title>
        <authorList>
            <person name="Klenk H.-P."/>
        </authorList>
    </citation>
    <scope>NUCLEOTIDE SEQUENCE [LARGE SCALE GENOMIC DNA]</scope>
    <source>
        <strain evidence="3 4">DSM 45256</strain>
    </source>
</reference>
<gene>
    <name evidence="3" type="ORF">JOF36_002153</name>
</gene>
<protein>
    <submittedName>
        <fullName evidence="3">Peptidoglycan/LPS O-acetylase OafA/YrhL</fullName>
    </submittedName>
</protein>
<feature type="transmembrane region" description="Helical" evidence="1">
    <location>
        <begin position="440"/>
        <end position="458"/>
    </location>
</feature>
<keyword evidence="1" id="KW-0472">Membrane</keyword>
<evidence type="ECO:0000313" key="3">
    <source>
        <dbReference type="EMBL" id="MBP2366457.1"/>
    </source>
</evidence>
<dbReference type="EMBL" id="JAGINU010000001">
    <property type="protein sequence ID" value="MBP2366457.1"/>
    <property type="molecule type" value="Genomic_DNA"/>
</dbReference>
<feature type="transmembrane region" description="Helical" evidence="1">
    <location>
        <begin position="124"/>
        <end position="144"/>
    </location>
</feature>
<dbReference type="PANTHER" id="PTHR36927">
    <property type="entry name" value="BLR4337 PROTEIN"/>
    <property type="match status" value="1"/>
</dbReference>
<evidence type="ECO:0000256" key="1">
    <source>
        <dbReference type="SAM" id="Phobius"/>
    </source>
</evidence>
<evidence type="ECO:0000313" key="4">
    <source>
        <dbReference type="Proteomes" id="UP001519295"/>
    </source>
</evidence>
<keyword evidence="1" id="KW-0812">Transmembrane</keyword>
<dbReference type="PANTHER" id="PTHR36927:SF4">
    <property type="entry name" value="BLR5718 PROTEIN"/>
    <property type="match status" value="1"/>
</dbReference>
<keyword evidence="4" id="KW-1185">Reference proteome</keyword>
<proteinExistence type="predicted"/>
<feature type="transmembrane region" description="Helical" evidence="1">
    <location>
        <begin position="267"/>
        <end position="290"/>
    </location>
</feature>
<dbReference type="InterPro" id="IPR050623">
    <property type="entry name" value="Glucan_succinyl_AcylTrfase"/>
</dbReference>
<feature type="transmembrane region" description="Helical" evidence="1">
    <location>
        <begin position="406"/>
        <end position="428"/>
    </location>
</feature>